<keyword evidence="8 12" id="KW-0479">Metal-binding</keyword>
<dbReference type="PANTHER" id="PTHR20941:SF1">
    <property type="entry name" value="FOLIC ACID SYNTHESIS PROTEIN FOL1"/>
    <property type="match status" value="1"/>
</dbReference>
<keyword evidence="9 12" id="KW-0460">Magnesium</keyword>
<dbReference type="EMBL" id="AP024747">
    <property type="protein sequence ID" value="BCY24315.1"/>
    <property type="molecule type" value="Genomic_DNA"/>
</dbReference>
<comment type="catalytic activity">
    <reaction evidence="1">
        <text>(7,8-dihydropterin-6-yl)methyl diphosphate + 4-aminobenzoate = 7,8-dihydropteroate + diphosphate</text>
        <dbReference type="Rhea" id="RHEA:19949"/>
        <dbReference type="ChEBI" id="CHEBI:17836"/>
        <dbReference type="ChEBI" id="CHEBI:17839"/>
        <dbReference type="ChEBI" id="CHEBI:33019"/>
        <dbReference type="ChEBI" id="CHEBI:72950"/>
        <dbReference type="EC" id="2.5.1.15"/>
    </reaction>
</comment>
<keyword evidence="10 12" id="KW-0289">Folate biosynthesis</keyword>
<comment type="similarity">
    <text evidence="4 12">Belongs to the DHPS family.</text>
</comment>
<evidence type="ECO:0000256" key="11">
    <source>
        <dbReference type="ARBA" id="ARBA00030193"/>
    </source>
</evidence>
<dbReference type="Gene3D" id="3.20.20.20">
    <property type="entry name" value="Dihydropteroate synthase-like"/>
    <property type="match status" value="1"/>
</dbReference>
<evidence type="ECO:0000256" key="2">
    <source>
        <dbReference type="ARBA" id="ARBA00001946"/>
    </source>
</evidence>
<evidence type="ECO:0000256" key="12">
    <source>
        <dbReference type="RuleBase" id="RU361205"/>
    </source>
</evidence>
<evidence type="ECO:0000259" key="13">
    <source>
        <dbReference type="PROSITE" id="PS50972"/>
    </source>
</evidence>
<evidence type="ECO:0000256" key="5">
    <source>
        <dbReference type="ARBA" id="ARBA00012458"/>
    </source>
</evidence>
<comment type="cofactor">
    <cofactor evidence="2 12">
        <name>Mg(2+)</name>
        <dbReference type="ChEBI" id="CHEBI:18420"/>
    </cofactor>
</comment>
<evidence type="ECO:0000313" key="14">
    <source>
        <dbReference type="EMBL" id="BCY24315.1"/>
    </source>
</evidence>
<dbReference type="GO" id="GO:0004156">
    <property type="term" value="F:dihydropteroate synthase activity"/>
    <property type="evidence" value="ECO:0007669"/>
    <property type="project" value="UniProtKB-EC"/>
</dbReference>
<dbReference type="InterPro" id="IPR045031">
    <property type="entry name" value="DHP_synth-like"/>
</dbReference>
<evidence type="ECO:0000256" key="1">
    <source>
        <dbReference type="ARBA" id="ARBA00000012"/>
    </source>
</evidence>
<dbReference type="GO" id="GO:0005829">
    <property type="term" value="C:cytosol"/>
    <property type="evidence" value="ECO:0007669"/>
    <property type="project" value="TreeGrafter"/>
</dbReference>
<evidence type="ECO:0000256" key="6">
    <source>
        <dbReference type="ARBA" id="ARBA00016919"/>
    </source>
</evidence>
<evidence type="ECO:0000313" key="15">
    <source>
        <dbReference type="Proteomes" id="UP000825072"/>
    </source>
</evidence>
<dbReference type="GO" id="GO:0046654">
    <property type="term" value="P:tetrahydrofolate biosynthetic process"/>
    <property type="evidence" value="ECO:0007669"/>
    <property type="project" value="TreeGrafter"/>
</dbReference>
<evidence type="ECO:0000256" key="9">
    <source>
        <dbReference type="ARBA" id="ARBA00022842"/>
    </source>
</evidence>
<name>A0AAD1KNV7_9ACTN</name>
<comment type="pathway">
    <text evidence="3 12">Cofactor biosynthesis; tetrahydrofolate biosynthesis; 7,8-dihydrofolate from 2-amino-4-hydroxy-6-hydroxymethyl-7,8-dihydropteridine diphosphate and 4-aminobenzoate: step 1/2.</text>
</comment>
<dbReference type="AlphaFoldDB" id="A0AAD1KNV7"/>
<comment type="function">
    <text evidence="12">Catalyzes the condensation of para-aminobenzoate (pABA) with 6-hydroxymethyl-7,8-dihydropterin diphosphate (DHPt-PP) to form 7,8-dihydropteroate (H2Pte), the immediate precursor of folate derivatives.</text>
</comment>
<dbReference type="PROSITE" id="PS00792">
    <property type="entry name" value="DHPS_1"/>
    <property type="match status" value="1"/>
</dbReference>
<dbReference type="GO" id="GO:0046872">
    <property type="term" value="F:metal ion binding"/>
    <property type="evidence" value="ECO:0007669"/>
    <property type="project" value="UniProtKB-KW"/>
</dbReference>
<dbReference type="GO" id="GO:0046656">
    <property type="term" value="P:folic acid biosynthetic process"/>
    <property type="evidence" value="ECO:0007669"/>
    <property type="project" value="UniProtKB-KW"/>
</dbReference>
<sequence>MQISDCLADLDERLRGSPRLHCMINVGPANTNPHPARTLVMGVVNVTPNSFSDGGMWADPEAAIRHARDLVIDGADIIDVGGESTRPGAKRTPEDEELRRVLPVVNALVADGVTVSVDTMRVSVAKAVIEAGVTIVNDVSGGKAEPAILDVVADAGVDYVLMHWRGQSATMQNLVGYDDVVADVISETSQQVDAAIAAGIDRERIIVDPGIGFSKTVEHNWQLIDAVDTFQDAFADLRVLWGVSRKRFLGELLAQNGEDRPALERDASTMALSTYFALHRAWCVRTHEVRANRDAMETIACLLAWESAHLSKSPIVANR</sequence>
<dbReference type="PROSITE" id="PS50972">
    <property type="entry name" value="PTERIN_BINDING"/>
    <property type="match status" value="1"/>
</dbReference>
<dbReference type="SUPFAM" id="SSF51717">
    <property type="entry name" value="Dihydropteroate synthetase-like"/>
    <property type="match status" value="1"/>
</dbReference>
<dbReference type="PANTHER" id="PTHR20941">
    <property type="entry name" value="FOLATE SYNTHESIS PROTEINS"/>
    <property type="match status" value="1"/>
</dbReference>
<accession>A0AAD1KNV7</accession>
<keyword evidence="7 12" id="KW-0808">Transferase</keyword>
<evidence type="ECO:0000256" key="4">
    <source>
        <dbReference type="ARBA" id="ARBA00009503"/>
    </source>
</evidence>
<dbReference type="PROSITE" id="PS00793">
    <property type="entry name" value="DHPS_2"/>
    <property type="match status" value="1"/>
</dbReference>
<dbReference type="FunFam" id="3.20.20.20:FF:000006">
    <property type="entry name" value="Dihydropteroate synthase"/>
    <property type="match status" value="1"/>
</dbReference>
<evidence type="ECO:0000256" key="10">
    <source>
        <dbReference type="ARBA" id="ARBA00022909"/>
    </source>
</evidence>
<proteinExistence type="inferred from homology"/>
<dbReference type="Proteomes" id="UP000825072">
    <property type="component" value="Chromosome 1"/>
</dbReference>
<reference evidence="14" key="1">
    <citation type="submission" date="2021-06" db="EMBL/GenBank/DDBJ databases">
        <title>Genome sequence of Cutibacterium modestum strain KB17-24694.</title>
        <authorList>
            <person name="Dekio I."/>
            <person name="Asahina A."/>
            <person name="Nishida M."/>
        </authorList>
    </citation>
    <scope>NUCLEOTIDE SEQUENCE</scope>
    <source>
        <strain evidence="14">KB17-24694</strain>
    </source>
</reference>
<evidence type="ECO:0000256" key="8">
    <source>
        <dbReference type="ARBA" id="ARBA00022723"/>
    </source>
</evidence>
<dbReference type="NCBIfam" id="TIGR01496">
    <property type="entry name" value="DHPS"/>
    <property type="match status" value="1"/>
</dbReference>
<dbReference type="InterPro" id="IPR006390">
    <property type="entry name" value="DHP_synth_dom"/>
</dbReference>
<dbReference type="InterPro" id="IPR011005">
    <property type="entry name" value="Dihydropteroate_synth-like_sf"/>
</dbReference>
<dbReference type="InterPro" id="IPR000489">
    <property type="entry name" value="Pterin-binding_dom"/>
</dbReference>
<evidence type="ECO:0000256" key="7">
    <source>
        <dbReference type="ARBA" id="ARBA00022679"/>
    </source>
</evidence>
<organism evidence="14 15">
    <name type="scientific">Cutibacterium modestum</name>
    <dbReference type="NCBI Taxonomy" id="2559073"/>
    <lineage>
        <taxon>Bacteria</taxon>
        <taxon>Bacillati</taxon>
        <taxon>Actinomycetota</taxon>
        <taxon>Actinomycetes</taxon>
        <taxon>Propionibacteriales</taxon>
        <taxon>Propionibacteriaceae</taxon>
        <taxon>Cutibacterium</taxon>
    </lineage>
</organism>
<dbReference type="Pfam" id="PF00809">
    <property type="entry name" value="Pterin_bind"/>
    <property type="match status" value="1"/>
</dbReference>
<protein>
    <recommendedName>
        <fullName evidence="6 12">Dihydropteroate synthase</fullName>
        <shortName evidence="12">DHPS</shortName>
        <ecNumber evidence="5 12">2.5.1.15</ecNumber>
    </recommendedName>
    <alternativeName>
        <fullName evidence="11 12">Dihydropteroate pyrophosphorylase</fullName>
    </alternativeName>
</protein>
<dbReference type="EC" id="2.5.1.15" evidence="5 12"/>
<dbReference type="CDD" id="cd00739">
    <property type="entry name" value="DHPS"/>
    <property type="match status" value="1"/>
</dbReference>
<gene>
    <name evidence="14" type="ORF">KB1_03050</name>
</gene>
<evidence type="ECO:0000256" key="3">
    <source>
        <dbReference type="ARBA" id="ARBA00004763"/>
    </source>
</evidence>
<feature type="domain" description="Pterin-binding" evidence="13">
    <location>
        <begin position="38"/>
        <end position="297"/>
    </location>
</feature>